<dbReference type="EC" id="2.7.1.11" evidence="1"/>
<keyword evidence="2" id="KW-1185">Reference proteome</keyword>
<dbReference type="Proteomes" id="UP000215914">
    <property type="component" value="Unassembled WGS sequence"/>
</dbReference>
<proteinExistence type="predicted"/>
<reference evidence="1" key="1">
    <citation type="journal article" date="2017" name="Nature">
        <title>The sunflower genome provides insights into oil metabolism, flowering and Asterid evolution.</title>
        <authorList>
            <person name="Badouin H."/>
            <person name="Gouzy J."/>
            <person name="Grassa C.J."/>
            <person name="Murat F."/>
            <person name="Staton S.E."/>
            <person name="Cottret L."/>
            <person name="Lelandais-Briere C."/>
            <person name="Owens G.L."/>
            <person name="Carrere S."/>
            <person name="Mayjonade B."/>
            <person name="Legrand L."/>
            <person name="Gill N."/>
            <person name="Kane N.C."/>
            <person name="Bowers J.E."/>
            <person name="Hubner S."/>
            <person name="Bellec A."/>
            <person name="Berard A."/>
            <person name="Berges H."/>
            <person name="Blanchet N."/>
            <person name="Boniface M.C."/>
            <person name="Brunel D."/>
            <person name="Catrice O."/>
            <person name="Chaidir N."/>
            <person name="Claudel C."/>
            <person name="Donnadieu C."/>
            <person name="Faraut T."/>
            <person name="Fievet G."/>
            <person name="Helmstetter N."/>
            <person name="King M."/>
            <person name="Knapp S.J."/>
            <person name="Lai Z."/>
            <person name="Le Paslier M.C."/>
            <person name="Lippi Y."/>
            <person name="Lorenzon L."/>
            <person name="Mandel J.R."/>
            <person name="Marage G."/>
            <person name="Marchand G."/>
            <person name="Marquand E."/>
            <person name="Bret-Mestries E."/>
            <person name="Morien E."/>
            <person name="Nambeesan S."/>
            <person name="Nguyen T."/>
            <person name="Pegot-Espagnet P."/>
            <person name="Pouilly N."/>
            <person name="Raftis F."/>
            <person name="Sallet E."/>
            <person name="Schiex T."/>
            <person name="Thomas J."/>
            <person name="Vandecasteele C."/>
            <person name="Vares D."/>
            <person name="Vear F."/>
            <person name="Vautrin S."/>
            <person name="Crespi M."/>
            <person name="Mangin B."/>
            <person name="Burke J.M."/>
            <person name="Salse J."/>
            <person name="Munos S."/>
            <person name="Vincourt P."/>
            <person name="Rieseberg L.H."/>
            <person name="Langlade N.B."/>
        </authorList>
    </citation>
    <scope>NUCLEOTIDE SEQUENCE</scope>
    <source>
        <tissue evidence="1">Leaves</tissue>
    </source>
</reference>
<dbReference type="Gramene" id="mRNA:HanXRQr2_Chr06g0271481">
    <property type="protein sequence ID" value="mRNA:HanXRQr2_Chr06g0271481"/>
    <property type="gene ID" value="HanXRQr2_Chr06g0271481"/>
</dbReference>
<accession>A0A9K3NKB5</accession>
<evidence type="ECO:0000313" key="1">
    <source>
        <dbReference type="EMBL" id="KAF5803451.1"/>
    </source>
</evidence>
<gene>
    <name evidence="1" type="ORF">HanXRQr2_Chr06g0271481</name>
</gene>
<organism evidence="1 2">
    <name type="scientific">Helianthus annuus</name>
    <name type="common">Common sunflower</name>
    <dbReference type="NCBI Taxonomy" id="4232"/>
    <lineage>
        <taxon>Eukaryota</taxon>
        <taxon>Viridiplantae</taxon>
        <taxon>Streptophyta</taxon>
        <taxon>Embryophyta</taxon>
        <taxon>Tracheophyta</taxon>
        <taxon>Spermatophyta</taxon>
        <taxon>Magnoliopsida</taxon>
        <taxon>eudicotyledons</taxon>
        <taxon>Gunneridae</taxon>
        <taxon>Pentapetalae</taxon>
        <taxon>asterids</taxon>
        <taxon>campanulids</taxon>
        <taxon>Asterales</taxon>
        <taxon>Asteraceae</taxon>
        <taxon>Asteroideae</taxon>
        <taxon>Heliantheae alliance</taxon>
        <taxon>Heliantheae</taxon>
        <taxon>Helianthus</taxon>
    </lineage>
</organism>
<name>A0A9K3NKB5_HELAN</name>
<dbReference type="EMBL" id="MNCJ02000321">
    <property type="protein sequence ID" value="KAF5803451.1"/>
    <property type="molecule type" value="Genomic_DNA"/>
</dbReference>
<comment type="caution">
    <text evidence="1">The sequence shown here is derived from an EMBL/GenBank/DDBJ whole genome shotgun (WGS) entry which is preliminary data.</text>
</comment>
<keyword evidence="1" id="KW-0808">Transferase</keyword>
<dbReference type="AlphaFoldDB" id="A0A9K3NKB5"/>
<reference evidence="1" key="2">
    <citation type="submission" date="2020-06" db="EMBL/GenBank/DDBJ databases">
        <title>Helianthus annuus Genome sequencing and assembly Release 2.</title>
        <authorList>
            <person name="Gouzy J."/>
            <person name="Langlade N."/>
            <person name="Munos S."/>
        </authorList>
    </citation>
    <scope>NUCLEOTIDE SEQUENCE</scope>
    <source>
        <tissue evidence="1">Leaves</tissue>
    </source>
</reference>
<sequence>MDNNISCQMKIETGEAGYVLEDVPHLTDYIPDLPICRGIM</sequence>
<dbReference type="GO" id="GO:0003872">
    <property type="term" value="F:6-phosphofructokinase activity"/>
    <property type="evidence" value="ECO:0007669"/>
    <property type="project" value="UniProtKB-EC"/>
</dbReference>
<evidence type="ECO:0000313" key="2">
    <source>
        <dbReference type="Proteomes" id="UP000215914"/>
    </source>
</evidence>
<protein>
    <submittedName>
        <fullName evidence="1">6-phosphofructokinase</fullName>
        <ecNumber evidence="1">2.7.1.11</ecNumber>
    </submittedName>
</protein>